<evidence type="ECO:0000256" key="1">
    <source>
        <dbReference type="SAM" id="Coils"/>
    </source>
</evidence>
<name>A0A1H5XQE2_9GAMM</name>
<evidence type="ECO:0000313" key="3">
    <source>
        <dbReference type="Proteomes" id="UP000236745"/>
    </source>
</evidence>
<evidence type="ECO:0008006" key="4">
    <source>
        <dbReference type="Google" id="ProtNLM"/>
    </source>
</evidence>
<accession>A0A1H5XQE2</accession>
<protein>
    <recommendedName>
        <fullName evidence="4">Ead/Ea22-like family protein</fullName>
    </recommendedName>
</protein>
<evidence type="ECO:0000313" key="2">
    <source>
        <dbReference type="EMBL" id="SEG13892.1"/>
    </source>
</evidence>
<dbReference type="AlphaFoldDB" id="A0A1H5XQE2"/>
<gene>
    <name evidence="2" type="ORF">SAMN05444390_1011464</name>
</gene>
<keyword evidence="3" id="KW-1185">Reference proteome</keyword>
<organism evidence="2 3">
    <name type="scientific">Marinobacterium lutimaris</name>
    <dbReference type="NCBI Taxonomy" id="568106"/>
    <lineage>
        <taxon>Bacteria</taxon>
        <taxon>Pseudomonadati</taxon>
        <taxon>Pseudomonadota</taxon>
        <taxon>Gammaproteobacteria</taxon>
        <taxon>Oceanospirillales</taxon>
        <taxon>Oceanospirillaceae</taxon>
        <taxon>Marinobacterium</taxon>
    </lineage>
</organism>
<proteinExistence type="predicted"/>
<keyword evidence="1" id="KW-0175">Coiled coil</keyword>
<reference evidence="2 3" key="1">
    <citation type="submission" date="2016-10" db="EMBL/GenBank/DDBJ databases">
        <authorList>
            <person name="de Groot N.N."/>
        </authorList>
    </citation>
    <scope>NUCLEOTIDE SEQUENCE [LARGE SCALE GENOMIC DNA]</scope>
    <source>
        <strain evidence="2 3">DSM 22012</strain>
    </source>
</reference>
<dbReference type="Proteomes" id="UP000236745">
    <property type="component" value="Unassembled WGS sequence"/>
</dbReference>
<dbReference type="EMBL" id="FNVQ01000001">
    <property type="protein sequence ID" value="SEG13892.1"/>
    <property type="molecule type" value="Genomic_DNA"/>
</dbReference>
<feature type="coiled-coil region" evidence="1">
    <location>
        <begin position="48"/>
        <end position="103"/>
    </location>
</feature>
<dbReference type="RefSeq" id="WP_104002371.1">
    <property type="nucleotide sequence ID" value="NZ_FNVQ01000001.1"/>
</dbReference>
<dbReference type="OrthoDB" id="9950383at2"/>
<sequence>MSEYTQGICQDGAAILRDGQPMTIEEILAALRSGDQQSAEIERLRADRDSQQRLCIDAMLEVDELKQERDQLKEEVLRLGSVIVDHDHERDRLKAAVEALRMQLMVVNDIAGEAIDTKSYDWNVRATNAVNSTYSLLKKTPEHSLAAHDAEVAENAIKALRDWTRPLNTADGVHQVHYLNGAAREKIDMYLGQLRASAEEVKS</sequence>